<dbReference type="InterPro" id="IPR036345">
    <property type="entry name" value="ExoRNase_PH_dom2_sf"/>
</dbReference>
<keyword evidence="5" id="KW-0963">Cytoplasm</keyword>
<evidence type="ECO:0000259" key="11">
    <source>
        <dbReference type="Pfam" id="PF01138"/>
    </source>
</evidence>
<keyword evidence="9" id="KW-0539">Nucleus</keyword>
<evidence type="ECO:0000313" key="13">
    <source>
        <dbReference type="EMBL" id="KAL3265563.1"/>
    </source>
</evidence>
<evidence type="ECO:0000256" key="1">
    <source>
        <dbReference type="ARBA" id="ARBA00004496"/>
    </source>
</evidence>
<evidence type="ECO:0000256" key="8">
    <source>
        <dbReference type="ARBA" id="ARBA00022884"/>
    </source>
</evidence>
<name>A0ABD2MGU5_9CUCU</name>
<comment type="caution">
    <text evidence="13">The sequence shown here is derived from an EMBL/GenBank/DDBJ whole genome shotgun (WGS) entry which is preliminary data.</text>
</comment>
<dbReference type="Pfam" id="PF01138">
    <property type="entry name" value="RNase_PH"/>
    <property type="match status" value="1"/>
</dbReference>
<gene>
    <name evidence="13" type="ORF">HHI36_009768</name>
</gene>
<feature type="domain" description="Exoribonuclease phosphorolytic" evidence="11">
    <location>
        <begin position="34"/>
        <end position="166"/>
    </location>
</feature>
<dbReference type="GO" id="GO:0003723">
    <property type="term" value="F:RNA binding"/>
    <property type="evidence" value="ECO:0007669"/>
    <property type="project" value="UniProtKB-KW"/>
</dbReference>
<sequence>MSKIREYTISNCEKNFLLKCLKDQTRLDGRAFDEFRNIEIEFGKDYGCCCVSLGQTRVLAQVTCEIQVPKSSRPSEGILNINIELNPIAAPNFEPTSKNDLFTQLNRTLEKCLKDSKAVDLESLCIKMSEKVWALRVDVNVLNHEGNILDCASIAALSALHHFRRPDVTCDGEDFIIHKYSQRDPIPIVIHHYPVCITYSIFERGEFILADPTLLEEGVADAFLTVGMNSYKELCGLHLGGKAELNPDILIQITQKAGNRAGIVVEQIKKAVKEENEKRLEDKSIGFHNKLCSTKNIDFEDLETCFDQWRIAPKRKHKDTEKNMIGETVEEQIQTENFSVKIEKKGSQSAVLVPEEFEEVGRVWGDSDEDEDAVVEIPKKIQTVSLLDSDSEEESTIVLNANSQTKKMEEITI</sequence>
<protein>
    <recommendedName>
        <fullName evidence="4">Exosome complex component RRP45</fullName>
    </recommendedName>
    <alternativeName>
        <fullName evidence="10">Exosome component 9</fullName>
    </alternativeName>
</protein>
<dbReference type="GO" id="GO:0006364">
    <property type="term" value="P:rRNA processing"/>
    <property type="evidence" value="ECO:0007669"/>
    <property type="project" value="UniProtKB-KW"/>
</dbReference>
<dbReference type="AlphaFoldDB" id="A0ABD2MGU5"/>
<dbReference type="InterPro" id="IPR001247">
    <property type="entry name" value="ExoRNase_PH_dom1"/>
</dbReference>
<evidence type="ECO:0000256" key="9">
    <source>
        <dbReference type="ARBA" id="ARBA00023242"/>
    </source>
</evidence>
<dbReference type="FunFam" id="3.30.230.70:FF:000005">
    <property type="entry name" value="Exosome complex component RRP45"/>
    <property type="match status" value="1"/>
</dbReference>
<organism evidence="13 14">
    <name type="scientific">Cryptolaemus montrouzieri</name>
    <dbReference type="NCBI Taxonomy" id="559131"/>
    <lineage>
        <taxon>Eukaryota</taxon>
        <taxon>Metazoa</taxon>
        <taxon>Ecdysozoa</taxon>
        <taxon>Arthropoda</taxon>
        <taxon>Hexapoda</taxon>
        <taxon>Insecta</taxon>
        <taxon>Pterygota</taxon>
        <taxon>Neoptera</taxon>
        <taxon>Endopterygota</taxon>
        <taxon>Coleoptera</taxon>
        <taxon>Polyphaga</taxon>
        <taxon>Cucujiformia</taxon>
        <taxon>Coccinelloidea</taxon>
        <taxon>Coccinellidae</taxon>
        <taxon>Scymninae</taxon>
        <taxon>Scymnini</taxon>
        <taxon>Cryptolaemus</taxon>
    </lineage>
</organism>
<comment type="similarity">
    <text evidence="3">Belongs to the RNase PH family.</text>
</comment>
<keyword evidence="14" id="KW-1185">Reference proteome</keyword>
<dbReference type="Proteomes" id="UP001516400">
    <property type="component" value="Unassembled WGS sequence"/>
</dbReference>
<comment type="subcellular location">
    <subcellularLocation>
        <location evidence="1">Cytoplasm</location>
    </subcellularLocation>
    <subcellularLocation>
        <location evidence="2">Nucleus</location>
        <location evidence="2">Nucleolus</location>
    </subcellularLocation>
</comment>
<keyword evidence="8" id="KW-0694">RNA-binding</keyword>
<evidence type="ECO:0000256" key="6">
    <source>
        <dbReference type="ARBA" id="ARBA00022552"/>
    </source>
</evidence>
<dbReference type="GO" id="GO:0000178">
    <property type="term" value="C:exosome (RNase complex)"/>
    <property type="evidence" value="ECO:0007669"/>
    <property type="project" value="UniProtKB-KW"/>
</dbReference>
<dbReference type="InterPro" id="IPR027408">
    <property type="entry name" value="PNPase/RNase_PH_dom_sf"/>
</dbReference>
<dbReference type="PANTHER" id="PTHR11097">
    <property type="entry name" value="EXOSOME COMPLEX EXONUCLEASE RIBOSOMAL RNA PROCESSING PROTEIN"/>
    <property type="match status" value="1"/>
</dbReference>
<dbReference type="GO" id="GO:0005737">
    <property type="term" value="C:cytoplasm"/>
    <property type="evidence" value="ECO:0007669"/>
    <property type="project" value="UniProtKB-SubCell"/>
</dbReference>
<evidence type="ECO:0000256" key="7">
    <source>
        <dbReference type="ARBA" id="ARBA00022835"/>
    </source>
</evidence>
<proteinExistence type="inferred from homology"/>
<dbReference type="Pfam" id="PF03725">
    <property type="entry name" value="RNase_PH_C"/>
    <property type="match status" value="1"/>
</dbReference>
<keyword evidence="7" id="KW-0271">Exosome</keyword>
<dbReference type="InterPro" id="IPR050590">
    <property type="entry name" value="Exosome_comp_Rrp42_subfam"/>
</dbReference>
<evidence type="ECO:0000256" key="10">
    <source>
        <dbReference type="ARBA" id="ARBA00032660"/>
    </source>
</evidence>
<evidence type="ECO:0000256" key="2">
    <source>
        <dbReference type="ARBA" id="ARBA00004604"/>
    </source>
</evidence>
<dbReference type="SUPFAM" id="SSF55666">
    <property type="entry name" value="Ribonuclease PH domain 2-like"/>
    <property type="match status" value="1"/>
</dbReference>
<evidence type="ECO:0000256" key="5">
    <source>
        <dbReference type="ARBA" id="ARBA00022490"/>
    </source>
</evidence>
<dbReference type="GO" id="GO:0005730">
    <property type="term" value="C:nucleolus"/>
    <property type="evidence" value="ECO:0007669"/>
    <property type="project" value="UniProtKB-SubCell"/>
</dbReference>
<dbReference type="CDD" id="cd11368">
    <property type="entry name" value="RNase_PH_RRP45"/>
    <property type="match status" value="1"/>
</dbReference>
<evidence type="ECO:0000256" key="3">
    <source>
        <dbReference type="ARBA" id="ARBA00006678"/>
    </source>
</evidence>
<dbReference type="PANTHER" id="PTHR11097:SF14">
    <property type="entry name" value="EXOSOME COMPLEX COMPONENT RRP45"/>
    <property type="match status" value="1"/>
</dbReference>
<dbReference type="InterPro" id="IPR033100">
    <property type="entry name" value="Rrp45"/>
</dbReference>
<evidence type="ECO:0000313" key="14">
    <source>
        <dbReference type="Proteomes" id="UP001516400"/>
    </source>
</evidence>
<dbReference type="InterPro" id="IPR020568">
    <property type="entry name" value="Ribosomal_Su5_D2-typ_SF"/>
</dbReference>
<dbReference type="InterPro" id="IPR015847">
    <property type="entry name" value="ExoRNase_PH_dom2"/>
</dbReference>
<reference evidence="13 14" key="1">
    <citation type="journal article" date="2021" name="BMC Biol.">
        <title>Horizontally acquired antibacterial genes associated with adaptive radiation of ladybird beetles.</title>
        <authorList>
            <person name="Li H.S."/>
            <person name="Tang X.F."/>
            <person name="Huang Y.H."/>
            <person name="Xu Z.Y."/>
            <person name="Chen M.L."/>
            <person name="Du X.Y."/>
            <person name="Qiu B.Y."/>
            <person name="Chen P.T."/>
            <person name="Zhang W."/>
            <person name="Slipinski A."/>
            <person name="Escalona H.E."/>
            <person name="Waterhouse R.M."/>
            <person name="Zwick A."/>
            <person name="Pang H."/>
        </authorList>
    </citation>
    <scope>NUCLEOTIDE SEQUENCE [LARGE SCALE GENOMIC DNA]</scope>
    <source>
        <strain evidence="13">SYSU2018</strain>
    </source>
</reference>
<feature type="domain" description="Exoribonuclease phosphorolytic" evidence="12">
    <location>
        <begin position="192"/>
        <end position="253"/>
    </location>
</feature>
<evidence type="ECO:0000256" key="4">
    <source>
        <dbReference type="ARBA" id="ARBA00019572"/>
    </source>
</evidence>
<evidence type="ECO:0000259" key="12">
    <source>
        <dbReference type="Pfam" id="PF03725"/>
    </source>
</evidence>
<dbReference type="Gene3D" id="3.30.230.70">
    <property type="entry name" value="GHMP Kinase, N-terminal domain"/>
    <property type="match status" value="1"/>
</dbReference>
<keyword evidence="6" id="KW-0698">rRNA processing</keyword>
<accession>A0ABD2MGU5</accession>
<dbReference type="EMBL" id="JABFTP020000001">
    <property type="protein sequence ID" value="KAL3265563.1"/>
    <property type="molecule type" value="Genomic_DNA"/>
</dbReference>
<dbReference type="SUPFAM" id="SSF54211">
    <property type="entry name" value="Ribosomal protein S5 domain 2-like"/>
    <property type="match status" value="1"/>
</dbReference>